<evidence type="ECO:0000313" key="2">
    <source>
        <dbReference type="EMBL" id="VEL14376.1"/>
    </source>
</evidence>
<dbReference type="Proteomes" id="UP000784294">
    <property type="component" value="Unassembled WGS sequence"/>
</dbReference>
<comment type="caution">
    <text evidence="2">The sequence shown here is derived from an EMBL/GenBank/DDBJ whole genome shotgun (WGS) entry which is preliminary data.</text>
</comment>
<feature type="region of interest" description="Disordered" evidence="1">
    <location>
        <begin position="47"/>
        <end position="79"/>
    </location>
</feature>
<gene>
    <name evidence="2" type="ORF">PXEA_LOCUS7816</name>
</gene>
<dbReference type="EMBL" id="CAAALY010020935">
    <property type="protein sequence ID" value="VEL14376.1"/>
    <property type="molecule type" value="Genomic_DNA"/>
</dbReference>
<accession>A0A3S5A871</accession>
<evidence type="ECO:0000256" key="1">
    <source>
        <dbReference type="SAM" id="MobiDB-lite"/>
    </source>
</evidence>
<dbReference type="AlphaFoldDB" id="A0A3S5A871"/>
<reference evidence="2" key="1">
    <citation type="submission" date="2018-11" db="EMBL/GenBank/DDBJ databases">
        <authorList>
            <consortium name="Pathogen Informatics"/>
        </authorList>
    </citation>
    <scope>NUCLEOTIDE SEQUENCE</scope>
</reference>
<keyword evidence="3" id="KW-1185">Reference proteome</keyword>
<sequence length="95" mass="10421">MGGRRLEEAISKCESTELGSLRLERVGIFVRVEEEDSITDSWWVGETERSTSSQFGNDDSSSSKPLSSISGSAPNGHTSPEFSVELILIIKENIM</sequence>
<proteinExistence type="predicted"/>
<name>A0A3S5A871_9PLAT</name>
<organism evidence="2 3">
    <name type="scientific">Protopolystoma xenopodis</name>
    <dbReference type="NCBI Taxonomy" id="117903"/>
    <lineage>
        <taxon>Eukaryota</taxon>
        <taxon>Metazoa</taxon>
        <taxon>Spiralia</taxon>
        <taxon>Lophotrochozoa</taxon>
        <taxon>Platyhelminthes</taxon>
        <taxon>Monogenea</taxon>
        <taxon>Polyopisthocotylea</taxon>
        <taxon>Polystomatidea</taxon>
        <taxon>Polystomatidae</taxon>
        <taxon>Protopolystoma</taxon>
    </lineage>
</organism>
<feature type="compositionally biased region" description="Low complexity" evidence="1">
    <location>
        <begin position="50"/>
        <end position="72"/>
    </location>
</feature>
<evidence type="ECO:0000313" key="3">
    <source>
        <dbReference type="Proteomes" id="UP000784294"/>
    </source>
</evidence>
<protein>
    <submittedName>
        <fullName evidence="2">Uncharacterized protein</fullName>
    </submittedName>
</protein>